<feature type="compositionally biased region" description="Low complexity" evidence="6">
    <location>
        <begin position="115"/>
        <end position="136"/>
    </location>
</feature>
<dbReference type="CDD" id="cd04657">
    <property type="entry name" value="Piwi_ago-like"/>
    <property type="match status" value="1"/>
</dbReference>
<dbReference type="InterPro" id="IPR036397">
    <property type="entry name" value="RNaseH_sf"/>
</dbReference>
<dbReference type="PANTHER" id="PTHR22891">
    <property type="entry name" value="EUKARYOTIC TRANSLATION INITIATION FACTOR 2C"/>
    <property type="match status" value="1"/>
</dbReference>
<evidence type="ECO:0000256" key="6">
    <source>
        <dbReference type="SAM" id="MobiDB-lite"/>
    </source>
</evidence>
<dbReference type="SMART" id="SM00950">
    <property type="entry name" value="Piwi"/>
    <property type="match status" value="1"/>
</dbReference>
<keyword evidence="4" id="KW-0943">RNA-mediated gene silencing</keyword>
<dbReference type="RefSeq" id="XP_019091728.1">
    <property type="nucleotide sequence ID" value="XM_019236183.1"/>
</dbReference>
<dbReference type="PROSITE" id="PS50821">
    <property type="entry name" value="PAZ"/>
    <property type="match status" value="1"/>
</dbReference>
<feature type="compositionally biased region" description="Low complexity" evidence="6">
    <location>
        <begin position="289"/>
        <end position="310"/>
    </location>
</feature>
<dbReference type="Pfam" id="PF16486">
    <property type="entry name" value="ArgoN"/>
    <property type="match status" value="1"/>
</dbReference>
<dbReference type="Gene3D" id="2.170.260.10">
    <property type="entry name" value="paz domain"/>
    <property type="match status" value="1"/>
</dbReference>
<feature type="region of interest" description="Disordered" evidence="6">
    <location>
        <begin position="1"/>
        <end position="416"/>
    </location>
</feature>
<feature type="compositionally biased region" description="Low complexity" evidence="6">
    <location>
        <begin position="202"/>
        <end position="223"/>
    </location>
</feature>
<keyword evidence="3" id="KW-0694">RNA-binding</keyword>
<dbReference type="InterPro" id="IPR032474">
    <property type="entry name" value="Argonaute_N"/>
</dbReference>
<reference evidence="9" key="2">
    <citation type="journal article" date="2014" name="Nat. Commun.">
        <title>The emerging biofuel crop Camelina sativa retains a highly undifferentiated hexaploid genome structure.</title>
        <authorList>
            <person name="Kagale S."/>
            <person name="Koh C."/>
            <person name="Nixon J."/>
            <person name="Bollina V."/>
            <person name="Clarke W.E."/>
            <person name="Tuteja R."/>
            <person name="Spillane C."/>
            <person name="Robinson S.J."/>
            <person name="Links M.G."/>
            <person name="Clarke C."/>
            <person name="Higgins E.E."/>
            <person name="Huebert T."/>
            <person name="Sharpe A.G."/>
            <person name="Parkin I.A."/>
        </authorList>
    </citation>
    <scope>NUCLEOTIDE SEQUENCE [LARGE SCALE GENOMIC DNA]</scope>
    <source>
        <strain evidence="9">r\DH55</strain>
    </source>
</reference>
<evidence type="ECO:0000256" key="1">
    <source>
        <dbReference type="ARBA" id="ARBA00008201"/>
    </source>
</evidence>
<feature type="region of interest" description="Disordered" evidence="6">
    <location>
        <begin position="428"/>
        <end position="449"/>
    </location>
</feature>
<feature type="compositionally biased region" description="Low complexity" evidence="6">
    <location>
        <begin position="231"/>
        <end position="252"/>
    </location>
</feature>
<dbReference type="InterPro" id="IPR012337">
    <property type="entry name" value="RNaseH-like_sf"/>
</dbReference>
<feature type="domain" description="Piwi" evidence="8">
    <location>
        <begin position="947"/>
        <end position="1253"/>
    </location>
</feature>
<feature type="compositionally biased region" description="Low complexity" evidence="6">
    <location>
        <begin position="86"/>
        <end position="107"/>
    </location>
</feature>
<feature type="compositionally biased region" description="Low complexity" evidence="6">
    <location>
        <begin position="173"/>
        <end position="194"/>
    </location>
</feature>
<reference evidence="10 11" key="3">
    <citation type="submission" date="2025-05" db="UniProtKB">
        <authorList>
            <consortium name="RefSeq"/>
        </authorList>
    </citation>
    <scope>IDENTIFICATION</scope>
    <source>
        <tissue evidence="10 11">Leaf</tissue>
    </source>
</reference>
<dbReference type="Pfam" id="PF08699">
    <property type="entry name" value="ArgoL1"/>
    <property type="match status" value="1"/>
</dbReference>
<evidence type="ECO:0000259" key="7">
    <source>
        <dbReference type="PROSITE" id="PS50821"/>
    </source>
</evidence>
<name>A0ABM0VTN9_CAMSA</name>
<dbReference type="InterPro" id="IPR003100">
    <property type="entry name" value="PAZ_dom"/>
</dbReference>
<dbReference type="InterPro" id="IPR014811">
    <property type="entry name" value="ArgoL1"/>
</dbReference>
<proteinExistence type="inferred from homology"/>
<feature type="compositionally biased region" description="Basic and acidic residues" evidence="6">
    <location>
        <begin position="1"/>
        <end position="15"/>
    </location>
</feature>
<evidence type="ECO:0000313" key="11">
    <source>
        <dbReference type="RefSeq" id="XP_019091728.1"/>
    </source>
</evidence>
<dbReference type="GeneID" id="104741738"/>
<evidence type="ECO:0000313" key="10">
    <source>
        <dbReference type="RefSeq" id="XP_010460954.1"/>
    </source>
</evidence>
<dbReference type="SMART" id="SM01163">
    <property type="entry name" value="DUF1785"/>
    <property type="match status" value="1"/>
</dbReference>
<dbReference type="Proteomes" id="UP000694864">
    <property type="component" value="Chromosome 14"/>
</dbReference>
<dbReference type="Pfam" id="PF02170">
    <property type="entry name" value="PAZ"/>
    <property type="match status" value="1"/>
</dbReference>
<evidence type="ECO:0000313" key="9">
    <source>
        <dbReference type="Proteomes" id="UP000694864"/>
    </source>
</evidence>
<evidence type="ECO:0000256" key="5">
    <source>
        <dbReference type="ARBA" id="ARBA00023274"/>
    </source>
</evidence>
<reference evidence="9" key="1">
    <citation type="journal article" date="1997" name="Nucleic Acids Res.">
        <title>tRNAscan-SE: a program for improved detection of transfer RNA genes in genomic sequence.</title>
        <authorList>
            <person name="Lowe T.M."/>
            <person name="Eddy S.R."/>
        </authorList>
    </citation>
    <scope>NUCLEOTIDE SEQUENCE [LARGE SCALE GENOMIC DNA]</scope>
    <source>
        <strain evidence="9">r\DH55</strain>
    </source>
</reference>
<sequence>MERGGYRGGRGDGRGRGGGGRGDGGGGGHGYGGGGDRGRGYGGGDRGRGRGTERGGGNRGHGRGEQQDFRSQSQWGPPSGHGGRGTQFQQPRPQATPQTQVTQAGPPSGHGGRGTQFQQPRPQATPQTQVTQAGPPSGHGGRGTQFQQPRPQATPQTQVTQAGPPSGHGGRGTQFQQPRPQATPQTQVTQAGPPSGHGGRGTQFQQPRPQATPQTQVTQAGPPSGHGGRGTQFQQPRPQATPQTQVTQAGPPSGHGGRGTQFQQPRPQATPQTQVTQAGPPSGHGGRGTQFQQPRPQATPQTQVTQAGPPSGHGGRGTQFQQPRPQATPQTQVTQAGPPSGHGGRGTQFQQPRPQATPQTQVTQAGPPSGHGGRGTQLQQPRPQAAQVTQVPHAGGAWGRKPQVSSDSASPSTSVVVTEPVRVAEVMNPRPSVQVASTDRKEPMKRPDSGGVVAVRRVNLYVNHFRVNFNPDSVIRHYDVEIKGDNPTKKISRFELAMVRDKVFTDNPGEFPIAMTAYDGQKNIFSAAELPTGSFKVEFPATEEMRGRSYTFTIKQVNALKLRDLKEYMTGSTSSNPRDVLQGMDVVMKEHPSKCMITVGKSFFIREPERGEDFGFGVAAAKGYRHTLKPTAQGLSLCLDYSVLAFRKAMSVIDYLKLYFDLSDIRQVRNCRGDVEMELTGLKVTVNHRKNKQKLTIVGLSKQDTKDIKFDLIDQEGNEPPRKTTIVEYFRIKYGRDIEHKDIPCLDLGKNGRQNFVPMEFCDLVEGQIYPKDDLDKDSALWLKKLSLVSPKQRQENIDKMIKSRNGPSGGEIIGNFGLKVDTNMTHVEGRVLKAPTLKLADRGRAVSEEPNARQNNQWNLMRKGVTRGSIVKHWAVLDFTASERFNKMPNDFVDALMERCWKLGMQMEPPIVYKTSRMDTLSNCNALEELLRSVIEEASRKHGGARPTLVLSAMSGRADGYKTLKWVAETKLGLVTQCFLTGSATRGGRISDQYLANLALKINAKVGGSNVELMDNNFSFFQKNDEVMFIGADVNHPAARDKMSPSIVAVVGTLNWPAANRYAARVIAQPHRKEEIQGFGDACLELVKAHFKSTGKRPNKIVIFRDGVSDAQFDMVLNVELLDVKLTFQKYDYNPKITVIVAQKRHQTRFFPATSNDGSDKGNVPSGTVVDTKVIHPYEYDFYLCSHHGGIGTSKPTHYYTLWDELGFTSDQVQKLIFEMCFTFTRCTKPVSLVPPVYYADMVAYRGRIYHEASSRERNIRQPRGASTSAASLASSLSSLTIEDKAIFKLHAELENVMFFV</sequence>
<dbReference type="PROSITE" id="PS50822">
    <property type="entry name" value="PIWI"/>
    <property type="match status" value="1"/>
</dbReference>
<dbReference type="Gene3D" id="3.40.50.2300">
    <property type="match status" value="1"/>
</dbReference>
<dbReference type="SUPFAM" id="SSF53098">
    <property type="entry name" value="Ribonuclease H-like"/>
    <property type="match status" value="1"/>
</dbReference>
<accession>A0ABM0VTN9</accession>
<dbReference type="InterPro" id="IPR045246">
    <property type="entry name" value="Piwi_ago-like"/>
</dbReference>
<dbReference type="SMART" id="SM00949">
    <property type="entry name" value="PAZ"/>
    <property type="match status" value="1"/>
</dbReference>
<feature type="compositionally biased region" description="Low complexity" evidence="6">
    <location>
        <begin position="260"/>
        <end position="281"/>
    </location>
</feature>
<dbReference type="SUPFAM" id="SSF101690">
    <property type="entry name" value="PAZ domain"/>
    <property type="match status" value="1"/>
</dbReference>
<evidence type="ECO:0000256" key="2">
    <source>
        <dbReference type="ARBA" id="ARBA00022491"/>
    </source>
</evidence>
<dbReference type="Gene3D" id="3.30.420.10">
    <property type="entry name" value="Ribonuclease H-like superfamily/Ribonuclease H"/>
    <property type="match status" value="1"/>
</dbReference>
<protein>
    <submittedName>
        <fullName evidence="11">Protein argonaute 2-like isoform X1</fullName>
    </submittedName>
    <submittedName>
        <fullName evidence="10">Protein argonaute 2-like isoform X2</fullName>
    </submittedName>
</protein>
<dbReference type="Pfam" id="PF02171">
    <property type="entry name" value="Piwi"/>
    <property type="match status" value="1"/>
</dbReference>
<keyword evidence="2" id="KW-0678">Repressor</keyword>
<keyword evidence="5" id="KW-0687">Ribonucleoprotein</keyword>
<evidence type="ECO:0000259" key="8">
    <source>
        <dbReference type="PROSITE" id="PS50822"/>
    </source>
</evidence>
<feature type="compositionally biased region" description="Low complexity" evidence="6">
    <location>
        <begin position="318"/>
        <end position="339"/>
    </location>
</feature>
<feature type="compositionally biased region" description="Low complexity" evidence="6">
    <location>
        <begin position="347"/>
        <end position="368"/>
    </location>
</feature>
<comment type="similarity">
    <text evidence="1">Belongs to the argonaute family. Ago subfamily.</text>
</comment>
<dbReference type="InterPro" id="IPR036085">
    <property type="entry name" value="PAZ_dom_sf"/>
</dbReference>
<gene>
    <name evidence="10 11" type="primary">LOC104741738</name>
</gene>
<dbReference type="CDD" id="cd02846">
    <property type="entry name" value="PAZ_argonaute_like"/>
    <property type="match status" value="1"/>
</dbReference>
<feature type="compositionally biased region" description="Gly residues" evidence="6">
    <location>
        <begin position="16"/>
        <end position="44"/>
    </location>
</feature>
<feature type="domain" description="PAZ" evidence="7">
    <location>
        <begin position="651"/>
        <end position="766"/>
    </location>
</feature>
<feature type="compositionally biased region" description="Low complexity" evidence="6">
    <location>
        <begin position="144"/>
        <end position="165"/>
    </location>
</feature>
<evidence type="ECO:0000256" key="3">
    <source>
        <dbReference type="ARBA" id="ARBA00022884"/>
    </source>
</evidence>
<organism evidence="9 10">
    <name type="scientific">Camelina sativa</name>
    <name type="common">False flax</name>
    <name type="synonym">Myagrum sativum</name>
    <dbReference type="NCBI Taxonomy" id="90675"/>
    <lineage>
        <taxon>Eukaryota</taxon>
        <taxon>Viridiplantae</taxon>
        <taxon>Streptophyta</taxon>
        <taxon>Embryophyta</taxon>
        <taxon>Tracheophyta</taxon>
        <taxon>Spermatophyta</taxon>
        <taxon>Magnoliopsida</taxon>
        <taxon>eudicotyledons</taxon>
        <taxon>Gunneridae</taxon>
        <taxon>Pentapetalae</taxon>
        <taxon>rosids</taxon>
        <taxon>malvids</taxon>
        <taxon>Brassicales</taxon>
        <taxon>Brassicaceae</taxon>
        <taxon>Camelineae</taxon>
        <taxon>Camelina</taxon>
    </lineage>
</organism>
<dbReference type="InterPro" id="IPR003165">
    <property type="entry name" value="Piwi"/>
</dbReference>
<feature type="compositionally biased region" description="Basic and acidic residues" evidence="6">
    <location>
        <begin position="438"/>
        <end position="448"/>
    </location>
</feature>
<keyword evidence="9" id="KW-1185">Reference proteome</keyword>
<dbReference type="RefSeq" id="XP_010460954.1">
    <property type="nucleotide sequence ID" value="XM_010462652.2"/>
</dbReference>
<feature type="compositionally biased region" description="Low complexity" evidence="6">
    <location>
        <begin position="404"/>
        <end position="416"/>
    </location>
</feature>
<feature type="compositionally biased region" description="Polar residues" evidence="6">
    <location>
        <begin position="376"/>
        <end position="390"/>
    </location>
</feature>
<evidence type="ECO:0000256" key="4">
    <source>
        <dbReference type="ARBA" id="ARBA00023158"/>
    </source>
</evidence>
<dbReference type="InterPro" id="IPR032472">
    <property type="entry name" value="ArgoL2"/>
</dbReference>
<dbReference type="Pfam" id="PF16488">
    <property type="entry name" value="ArgoL2"/>
    <property type="match status" value="1"/>
</dbReference>